<comment type="caution">
    <text evidence="1">The sequence shown here is derived from an EMBL/GenBank/DDBJ whole genome shotgun (WGS) entry which is preliminary data.</text>
</comment>
<evidence type="ECO:0000313" key="2">
    <source>
        <dbReference type="Proteomes" id="UP000561326"/>
    </source>
</evidence>
<dbReference type="EMBL" id="JABAGO010000030">
    <property type="protein sequence ID" value="NME99560.1"/>
    <property type="molecule type" value="Genomic_DNA"/>
</dbReference>
<dbReference type="RefSeq" id="WP_168975677.1">
    <property type="nucleotide sequence ID" value="NZ_JABAGO010000030.1"/>
</dbReference>
<dbReference type="Proteomes" id="UP000561326">
    <property type="component" value="Unassembled WGS sequence"/>
</dbReference>
<evidence type="ECO:0000313" key="1">
    <source>
        <dbReference type="EMBL" id="NME99560.1"/>
    </source>
</evidence>
<reference evidence="1 2" key="1">
    <citation type="submission" date="2020-04" db="EMBL/GenBank/DDBJ databases">
        <authorList>
            <person name="Hitch T.C.A."/>
            <person name="Wylensek D."/>
            <person name="Clavel T."/>
        </authorList>
    </citation>
    <scope>NUCLEOTIDE SEQUENCE [LARGE SCALE GENOMIC DNA]</scope>
    <source>
        <strain evidence="1 2">WB01_D5_05</strain>
    </source>
</reference>
<proteinExistence type="predicted"/>
<organism evidence="1 2">
    <name type="scientific">Aneurinibacillus aneurinilyticus</name>
    <name type="common">Bacillus aneurinolyticus</name>
    <dbReference type="NCBI Taxonomy" id="1391"/>
    <lineage>
        <taxon>Bacteria</taxon>
        <taxon>Bacillati</taxon>
        <taxon>Bacillota</taxon>
        <taxon>Bacilli</taxon>
        <taxon>Bacillales</taxon>
        <taxon>Paenibacillaceae</taxon>
        <taxon>Aneurinibacillus group</taxon>
        <taxon>Aneurinibacillus</taxon>
    </lineage>
</organism>
<accession>A0A848D1N2</accession>
<protein>
    <submittedName>
        <fullName evidence="1">Uncharacterized protein</fullName>
    </submittedName>
</protein>
<dbReference type="AlphaFoldDB" id="A0A848D1N2"/>
<gene>
    <name evidence="1" type="ORF">HF838_15070</name>
</gene>
<sequence length="1086" mass="125326">MKPTFYQHFRPIIEEIEEQLQKEKAVLGNSKRMASLIVKLEVIVWVLRQVYPNENQIKALSYLLYSPIFPSALSLSNTTRRYIKNLQLLFNTSWRMQRVVEDAALSYQQVKTTFPLHLRFDGEIFTWRKLAFGSREKQYRERLEQELPFQIASPNYPKAGDTLEFYSNQIPQRIVLPKTFITSNDHTRQSLQSKQHEMLTVTYEELIKSAREMDEIRRSQGLKTQNWEKRILDLQLLDAKRNLSEISILELIGTKHLIGPLSAGKSTLMQIMAFHFSQQNKISTLVVKDISEALSLVDEFYQLGITAVPLISPNQRNNHIQQYLSSRSTEEKKQLGLEIFQSRSFRYLSKNCPVQHLTKSNDINLVQEQPPCTKLKIVCDAENNSKNEHVICPYFSQCGYHKNFHDLSYATVVVTTIQSLISTKMPAALFEQDMTALTYVITQTDLILVDEADRVQHTLDQICMPSELIGGNEESWLIKLEQEIRHHLAKREFLSGKPAVINWMNNLSFAIACERRIRVLFADERTKRVAEQLVGNRSFTGRNLLHIVAERLTQFENKGSPTSNEKKRLQRIWKEFSLFYNVYRTSKRKGNASPLENMANLIIDEENGSHQEIENYLSHIEKREGITYKEKDNLIIAFSLALLFCHLEKRLFVLTHTYENVQDKLELTGMQNTTLFRRLPSEYDGLLPISPVGMQFGFKYRKDEQRGIGTFQLFRYLGVGRYLLLYMSELFQYSHEYNGAATLLLSGTSHAEGSYRYNIQLPVSYVLRNKGIHHSTLKFIYRPLPDPLGGGWIKISGAESKDKRKRKLRHAIQALRSNGYLSKLLATLPENRQRIMIIVGSYSDAQCVTEVLCSFQLYREDEVFCLSNNNSDLEEELNTEYLYERQRLKQFASGSGKILVAPLLAVERGHNILNHEGKAAFGAAIYLVRPYPVPDDLVSLANRTNAFAMDGYRDTWFKKDSLVDEFHALRRVTYDVQSTFFKYGFGYKYLADDERVNLLMETNTVCHQLEGRLIRGGADAKIIFCDASFSPGKADGLSETEKTSMLEGWKKILHQLCEQKTDSIEAKISQLLYGARLQALEQLEVE</sequence>
<name>A0A848D1N2_ANEAE</name>